<dbReference type="AlphaFoldDB" id="A0A4V1M440"/>
<dbReference type="InParanoid" id="A0A4V1M440"/>
<name>A0A4V1M440_TREME</name>
<keyword evidence="2" id="KW-1185">Reference proteome</keyword>
<dbReference type="VEuPathDB" id="FungiDB:TREMEDRAFT_63299"/>
<reference evidence="1 2" key="1">
    <citation type="submission" date="2016-06" db="EMBL/GenBank/DDBJ databases">
        <title>Evolution of pathogenesis and genome organization in the Tremellales.</title>
        <authorList>
            <person name="Cuomo C."/>
            <person name="Litvintseva A."/>
            <person name="Heitman J."/>
            <person name="Chen Y."/>
            <person name="Sun S."/>
            <person name="Springer D."/>
            <person name="Dromer F."/>
            <person name="Young S."/>
            <person name="Zeng Q."/>
            <person name="Chapman S."/>
            <person name="Gujja S."/>
            <person name="Saif S."/>
            <person name="Birren B."/>
        </authorList>
    </citation>
    <scope>NUCLEOTIDE SEQUENCE [LARGE SCALE GENOMIC DNA]</scope>
    <source>
        <strain evidence="1 2">ATCC 28783</strain>
    </source>
</reference>
<gene>
    <name evidence="1" type="ORF">M231_03661</name>
</gene>
<protein>
    <submittedName>
        <fullName evidence="1">Uncharacterized protein</fullName>
    </submittedName>
</protein>
<evidence type="ECO:0000313" key="2">
    <source>
        <dbReference type="Proteomes" id="UP000289152"/>
    </source>
</evidence>
<dbReference type="EMBL" id="SDIL01000037">
    <property type="protein sequence ID" value="RXK39037.1"/>
    <property type="molecule type" value="Genomic_DNA"/>
</dbReference>
<dbReference type="Proteomes" id="UP000289152">
    <property type="component" value="Unassembled WGS sequence"/>
</dbReference>
<sequence length="262" mass="28914">MDIYSTDAILEFPDAEHSPRSTILHLRESGLYPQESPWDPTDLLWQPSLIITDASGFRVRVGAPWPLRPSTAIPGPLASLPTKVDILVMMQTTVLSKNPVSNQMFDLVYETLCQSFAVVPQVGWSADAWTDIVRSNVTTLYEDTDRFPSAELVAMSKTDPSLERIFDSYQPEDSYIEAAVVGPGDPEPRVLISLGNPADLLREFVNRILSSHLQIAARVNDPTDSSYAIVVKASEGSAVSHCSKFSTEYMSVEEFRTTCPAS</sequence>
<organism evidence="1 2">
    <name type="scientific">Tremella mesenterica</name>
    <name type="common">Jelly fungus</name>
    <dbReference type="NCBI Taxonomy" id="5217"/>
    <lineage>
        <taxon>Eukaryota</taxon>
        <taxon>Fungi</taxon>
        <taxon>Dikarya</taxon>
        <taxon>Basidiomycota</taxon>
        <taxon>Agaricomycotina</taxon>
        <taxon>Tremellomycetes</taxon>
        <taxon>Tremellales</taxon>
        <taxon>Tremellaceae</taxon>
        <taxon>Tremella</taxon>
    </lineage>
</organism>
<proteinExistence type="predicted"/>
<comment type="caution">
    <text evidence="1">The sequence shown here is derived from an EMBL/GenBank/DDBJ whole genome shotgun (WGS) entry which is preliminary data.</text>
</comment>
<accession>A0A4V1M440</accession>
<evidence type="ECO:0000313" key="1">
    <source>
        <dbReference type="EMBL" id="RXK39037.1"/>
    </source>
</evidence>